<feature type="transmembrane region" description="Helical" evidence="5">
    <location>
        <begin position="162"/>
        <end position="180"/>
    </location>
</feature>
<dbReference type="NCBIfam" id="NF008977">
    <property type="entry name" value="PRK12324.1-2"/>
    <property type="match status" value="1"/>
</dbReference>
<dbReference type="Pfam" id="PF01040">
    <property type="entry name" value="UbiA"/>
    <property type="match status" value="1"/>
</dbReference>
<dbReference type="PANTHER" id="PTHR11048:SF5">
    <property type="entry name" value="DECAPRENYL-PHOSPHATE PHOSPHORIBOSYLTRANSFERASE"/>
    <property type="match status" value="1"/>
</dbReference>
<dbReference type="GO" id="GO:0009247">
    <property type="term" value="P:glycolipid biosynthetic process"/>
    <property type="evidence" value="ECO:0007669"/>
    <property type="project" value="TreeGrafter"/>
</dbReference>
<dbReference type="Proteomes" id="UP000233256">
    <property type="component" value="Unassembled WGS sequence"/>
</dbReference>
<feature type="transmembrane region" description="Helical" evidence="5">
    <location>
        <begin position="114"/>
        <end position="131"/>
    </location>
</feature>
<comment type="subcellular location">
    <subcellularLocation>
        <location evidence="1">Membrane</location>
        <topology evidence="1">Multi-pass membrane protein</topology>
    </subcellularLocation>
</comment>
<dbReference type="PANTHER" id="PTHR11048">
    <property type="entry name" value="PRENYLTRANSFERASES"/>
    <property type="match status" value="1"/>
</dbReference>
<feature type="transmembrane region" description="Helical" evidence="5">
    <location>
        <begin position="277"/>
        <end position="295"/>
    </location>
</feature>
<dbReference type="NCBIfam" id="NF008978">
    <property type="entry name" value="PRK12324.1-4"/>
    <property type="match status" value="1"/>
</dbReference>
<keyword evidence="6" id="KW-0808">Transferase</keyword>
<dbReference type="InterPro" id="IPR044878">
    <property type="entry name" value="UbiA_sf"/>
</dbReference>
<comment type="caution">
    <text evidence="6">The sequence shown here is derived from an EMBL/GenBank/DDBJ whole genome shotgun (WGS) entry which is preliminary data.</text>
</comment>
<feature type="transmembrane region" description="Helical" evidence="5">
    <location>
        <begin position="136"/>
        <end position="156"/>
    </location>
</feature>
<dbReference type="CDD" id="cd13963">
    <property type="entry name" value="PT_UbiA_2"/>
    <property type="match status" value="1"/>
</dbReference>
<sequence>MSRKTGRIRDLTRLLRPESWTKNLLVFAGLFFSHKLLDSAALILTVKAFFSFCFVSSSIYVINDMADRKADALHPDKCERPIASGRVTPLAASLLAMLMLALSLSIALTLVRSFTMVVISYFLLVILYTFVLKHMVILDVLAIALGFVLRAVSGAVVINVQISPWLLSCTLLMALFLALAKRRGELTTLGEDPGRHRVSLGQYTPEYLNLLLAIVTCAVIMCYVLYTFSDRTVTQLGTDSLKYTVPVVIYGIFRYLFLVVVKGKGGRPERLLFQDRGMLVTILIWIMGTGAVIYFKP</sequence>
<evidence type="ECO:0000256" key="1">
    <source>
        <dbReference type="ARBA" id="ARBA00004141"/>
    </source>
</evidence>
<protein>
    <submittedName>
        <fullName evidence="6">Decaprenyl-phosphate phosphoribosyltransferase</fullName>
    </submittedName>
</protein>
<name>A0A2N1PLU4_9BACT</name>
<evidence type="ECO:0000313" key="7">
    <source>
        <dbReference type="Proteomes" id="UP000233256"/>
    </source>
</evidence>
<dbReference type="InterPro" id="IPR039653">
    <property type="entry name" value="Prenyltransferase"/>
</dbReference>
<feature type="transmembrane region" description="Helical" evidence="5">
    <location>
        <begin position="240"/>
        <end position="257"/>
    </location>
</feature>
<evidence type="ECO:0000256" key="3">
    <source>
        <dbReference type="ARBA" id="ARBA00022989"/>
    </source>
</evidence>
<proteinExistence type="predicted"/>
<dbReference type="GO" id="GO:0005886">
    <property type="term" value="C:plasma membrane"/>
    <property type="evidence" value="ECO:0007669"/>
    <property type="project" value="TreeGrafter"/>
</dbReference>
<dbReference type="GO" id="GO:0016765">
    <property type="term" value="F:transferase activity, transferring alkyl or aryl (other than methyl) groups"/>
    <property type="evidence" value="ECO:0007669"/>
    <property type="project" value="InterPro"/>
</dbReference>
<evidence type="ECO:0000256" key="4">
    <source>
        <dbReference type="ARBA" id="ARBA00023136"/>
    </source>
</evidence>
<keyword evidence="4 5" id="KW-0472">Membrane</keyword>
<keyword evidence="3 5" id="KW-1133">Transmembrane helix</keyword>
<gene>
    <name evidence="6" type="ORF">CVV64_15085</name>
</gene>
<organism evidence="6 7">
    <name type="scientific">Candidatus Wallbacteria bacterium HGW-Wallbacteria-1</name>
    <dbReference type="NCBI Taxonomy" id="2013854"/>
    <lineage>
        <taxon>Bacteria</taxon>
        <taxon>Candidatus Walliibacteriota</taxon>
    </lineage>
</organism>
<dbReference type="Gene3D" id="1.10.357.140">
    <property type="entry name" value="UbiA prenyltransferase"/>
    <property type="match status" value="1"/>
</dbReference>
<evidence type="ECO:0000256" key="2">
    <source>
        <dbReference type="ARBA" id="ARBA00022692"/>
    </source>
</evidence>
<feature type="transmembrane region" description="Helical" evidence="5">
    <location>
        <begin position="87"/>
        <end position="108"/>
    </location>
</feature>
<evidence type="ECO:0000313" key="6">
    <source>
        <dbReference type="EMBL" id="PKK89311.1"/>
    </source>
</evidence>
<dbReference type="AlphaFoldDB" id="A0A2N1PLU4"/>
<dbReference type="InterPro" id="IPR000537">
    <property type="entry name" value="UbiA_prenyltransferase"/>
</dbReference>
<accession>A0A2N1PLU4</accession>
<reference evidence="6 7" key="1">
    <citation type="journal article" date="2017" name="ISME J.">
        <title>Potential for microbial H2 and metal transformations associated with novel bacteria and archaea in deep terrestrial subsurface sediments.</title>
        <authorList>
            <person name="Hernsdorf A.W."/>
            <person name="Amano Y."/>
            <person name="Miyakawa K."/>
            <person name="Ise K."/>
            <person name="Suzuki Y."/>
            <person name="Anantharaman K."/>
            <person name="Probst A."/>
            <person name="Burstein D."/>
            <person name="Thomas B.C."/>
            <person name="Banfield J.F."/>
        </authorList>
    </citation>
    <scope>NUCLEOTIDE SEQUENCE [LARGE SCALE GENOMIC DNA]</scope>
    <source>
        <strain evidence="6">HGW-Wallbacteria-1</strain>
    </source>
</reference>
<keyword evidence="2 5" id="KW-0812">Transmembrane</keyword>
<evidence type="ECO:0000256" key="5">
    <source>
        <dbReference type="SAM" id="Phobius"/>
    </source>
</evidence>
<keyword evidence="6" id="KW-0328">Glycosyltransferase</keyword>
<feature type="transmembrane region" description="Helical" evidence="5">
    <location>
        <begin position="207"/>
        <end position="228"/>
    </location>
</feature>
<feature type="transmembrane region" description="Helical" evidence="5">
    <location>
        <begin position="43"/>
        <end position="66"/>
    </location>
</feature>
<dbReference type="GO" id="GO:0016757">
    <property type="term" value="F:glycosyltransferase activity"/>
    <property type="evidence" value="ECO:0007669"/>
    <property type="project" value="UniProtKB-KW"/>
</dbReference>
<dbReference type="EMBL" id="PGXC01000021">
    <property type="protein sequence ID" value="PKK89311.1"/>
    <property type="molecule type" value="Genomic_DNA"/>
</dbReference>